<dbReference type="OrthoDB" id="10069349at2759"/>
<reference evidence="1 2" key="1">
    <citation type="journal article" date="2016" name="Genome Biol. Evol.">
        <title>Gene Family Evolution Reflects Adaptation to Soil Environmental Stressors in the Genome of the Collembolan Orchesella cincta.</title>
        <authorList>
            <person name="Faddeeva-Vakhrusheva A."/>
            <person name="Derks M.F."/>
            <person name="Anvar S.Y."/>
            <person name="Agamennone V."/>
            <person name="Suring W."/>
            <person name="Smit S."/>
            <person name="van Straalen N.M."/>
            <person name="Roelofs D."/>
        </authorList>
    </citation>
    <scope>NUCLEOTIDE SEQUENCE [LARGE SCALE GENOMIC DNA]</scope>
    <source>
        <tissue evidence="1">Mixed pool</tissue>
    </source>
</reference>
<dbReference type="AlphaFoldDB" id="A0A1D2N965"/>
<accession>A0A1D2N965</accession>
<evidence type="ECO:0000313" key="1">
    <source>
        <dbReference type="EMBL" id="ODN01792.1"/>
    </source>
</evidence>
<gene>
    <name evidence="1" type="ORF">Ocin01_04863</name>
</gene>
<dbReference type="EMBL" id="LJIJ01000138">
    <property type="protein sequence ID" value="ODN01792.1"/>
    <property type="molecule type" value="Genomic_DNA"/>
</dbReference>
<keyword evidence="2" id="KW-1185">Reference proteome</keyword>
<comment type="caution">
    <text evidence="1">The sequence shown here is derived from an EMBL/GenBank/DDBJ whole genome shotgun (WGS) entry which is preliminary data.</text>
</comment>
<sequence length="59" mass="6518">MEGYKYNAPNPTPSITTSSKSNLHSILKILTIAQVSTFQVLQTLVTAKLPTKPINLQIY</sequence>
<organism evidence="1 2">
    <name type="scientific">Orchesella cincta</name>
    <name type="common">Springtail</name>
    <name type="synonym">Podura cincta</name>
    <dbReference type="NCBI Taxonomy" id="48709"/>
    <lineage>
        <taxon>Eukaryota</taxon>
        <taxon>Metazoa</taxon>
        <taxon>Ecdysozoa</taxon>
        <taxon>Arthropoda</taxon>
        <taxon>Hexapoda</taxon>
        <taxon>Collembola</taxon>
        <taxon>Entomobryomorpha</taxon>
        <taxon>Entomobryoidea</taxon>
        <taxon>Orchesellidae</taxon>
        <taxon>Orchesellinae</taxon>
        <taxon>Orchesella</taxon>
    </lineage>
</organism>
<evidence type="ECO:0000313" key="2">
    <source>
        <dbReference type="Proteomes" id="UP000094527"/>
    </source>
</evidence>
<dbReference type="Proteomes" id="UP000094527">
    <property type="component" value="Unassembled WGS sequence"/>
</dbReference>
<protein>
    <submittedName>
        <fullName evidence="1">Uncharacterized protein</fullName>
    </submittedName>
</protein>
<feature type="non-terminal residue" evidence="1">
    <location>
        <position position="59"/>
    </location>
</feature>
<name>A0A1D2N965_ORCCI</name>
<proteinExistence type="predicted"/>